<feature type="region of interest" description="Disordered" evidence="3">
    <location>
        <begin position="352"/>
        <end position="376"/>
    </location>
</feature>
<keyword evidence="2" id="KW-0768">Sushi</keyword>
<dbReference type="EMBL" id="CP111014">
    <property type="protein sequence ID" value="WAQ97853.1"/>
    <property type="molecule type" value="Genomic_DNA"/>
</dbReference>
<keyword evidence="7" id="KW-1185">Reference proteome</keyword>
<evidence type="ECO:0000313" key="7">
    <source>
        <dbReference type="Proteomes" id="UP001164746"/>
    </source>
</evidence>
<name>A0ABY7DLT4_MYAAR</name>
<feature type="compositionally biased region" description="Polar residues" evidence="3">
    <location>
        <begin position="309"/>
        <end position="324"/>
    </location>
</feature>
<dbReference type="InterPro" id="IPR000436">
    <property type="entry name" value="Sushi_SCR_CCP_dom"/>
</dbReference>
<dbReference type="InterPro" id="IPR035976">
    <property type="entry name" value="Sushi/SCR/CCP_sf"/>
</dbReference>
<evidence type="ECO:0000313" key="6">
    <source>
        <dbReference type="EMBL" id="WAQ97853.1"/>
    </source>
</evidence>
<dbReference type="SUPFAM" id="SSF57535">
    <property type="entry name" value="Complement control module/SCR domain"/>
    <property type="match status" value="1"/>
</dbReference>
<dbReference type="SMART" id="SM00032">
    <property type="entry name" value="CCP"/>
    <property type="match status" value="1"/>
</dbReference>
<accession>A0ABY7DLT4</accession>
<keyword evidence="4" id="KW-0472">Membrane</keyword>
<evidence type="ECO:0000256" key="1">
    <source>
        <dbReference type="ARBA" id="ARBA00023157"/>
    </source>
</evidence>
<dbReference type="Gene3D" id="2.10.70.10">
    <property type="entry name" value="Complement Module, domain 1"/>
    <property type="match status" value="1"/>
</dbReference>
<evidence type="ECO:0000256" key="2">
    <source>
        <dbReference type="PROSITE-ProRule" id="PRU00302"/>
    </source>
</evidence>
<keyword evidence="1" id="KW-1015">Disulfide bond</keyword>
<dbReference type="CDD" id="cd00033">
    <property type="entry name" value="CCP"/>
    <property type="match status" value="1"/>
</dbReference>
<evidence type="ECO:0000256" key="4">
    <source>
        <dbReference type="SAM" id="Phobius"/>
    </source>
</evidence>
<organism evidence="6 7">
    <name type="scientific">Mya arenaria</name>
    <name type="common">Soft-shell clam</name>
    <dbReference type="NCBI Taxonomy" id="6604"/>
    <lineage>
        <taxon>Eukaryota</taxon>
        <taxon>Metazoa</taxon>
        <taxon>Spiralia</taxon>
        <taxon>Lophotrochozoa</taxon>
        <taxon>Mollusca</taxon>
        <taxon>Bivalvia</taxon>
        <taxon>Autobranchia</taxon>
        <taxon>Heteroconchia</taxon>
        <taxon>Euheterodonta</taxon>
        <taxon>Imparidentia</taxon>
        <taxon>Neoheterodontei</taxon>
        <taxon>Myida</taxon>
        <taxon>Myoidea</taxon>
        <taxon>Myidae</taxon>
        <taxon>Mya</taxon>
    </lineage>
</organism>
<dbReference type="PROSITE" id="PS50923">
    <property type="entry name" value="SUSHI"/>
    <property type="match status" value="1"/>
</dbReference>
<gene>
    <name evidence="6" type="ORF">MAR_022226</name>
</gene>
<feature type="domain" description="Sushi" evidence="5">
    <location>
        <begin position="182"/>
        <end position="238"/>
    </location>
</feature>
<comment type="caution">
    <text evidence="2">Lacks conserved residue(s) required for the propagation of feature annotation.</text>
</comment>
<evidence type="ECO:0000256" key="3">
    <source>
        <dbReference type="SAM" id="MobiDB-lite"/>
    </source>
</evidence>
<feature type="compositionally biased region" description="Low complexity" evidence="3">
    <location>
        <begin position="352"/>
        <end position="362"/>
    </location>
</feature>
<reference evidence="6" key="1">
    <citation type="submission" date="2022-11" db="EMBL/GenBank/DDBJ databases">
        <title>Centuries of genome instability and evolution in soft-shell clam transmissible cancer (bioRxiv).</title>
        <authorList>
            <person name="Hart S.F.M."/>
            <person name="Yonemitsu M.A."/>
            <person name="Giersch R.M."/>
            <person name="Beal B.F."/>
            <person name="Arriagada G."/>
            <person name="Davis B.W."/>
            <person name="Ostrander E.A."/>
            <person name="Goff S.P."/>
            <person name="Metzger M.J."/>
        </authorList>
    </citation>
    <scope>NUCLEOTIDE SEQUENCE</scope>
    <source>
        <strain evidence="6">MELC-2E11</strain>
        <tissue evidence="6">Siphon/mantle</tissue>
    </source>
</reference>
<feature type="transmembrane region" description="Helical" evidence="4">
    <location>
        <begin position="255"/>
        <end position="281"/>
    </location>
</feature>
<dbReference type="Proteomes" id="UP001164746">
    <property type="component" value="Chromosome 3"/>
</dbReference>
<protein>
    <recommendedName>
        <fullName evidence="5">Sushi domain-containing protein</fullName>
    </recommendedName>
</protein>
<proteinExistence type="predicted"/>
<evidence type="ECO:0000259" key="5">
    <source>
        <dbReference type="PROSITE" id="PS50923"/>
    </source>
</evidence>
<keyword evidence="4" id="KW-0812">Transmembrane</keyword>
<feature type="region of interest" description="Disordered" evidence="3">
    <location>
        <begin position="289"/>
        <end position="324"/>
    </location>
</feature>
<keyword evidence="4" id="KW-1133">Transmembrane helix</keyword>
<sequence>MENAERMYVNEASDVTNMAELCSRDLGASGSEFKVMIKSGSESAARVTCPYALLADYTFTYTSSDGSVTCRADDVGTLGMCANTEEVAVTAPSCSRYPLYASSSTSVCVDVLEVSGHTYTSLFNGGSTSTDSALFACVGLSADGLSLSVSPLYCRKNQVPTELPVANTGANIGAVLNLTATSACPFLNDIENGVVTVDEAFLTATYVCDVNYTLTGGVLRTCDKSTYIWSGSEPSCVIEEATGGGAEATSGGTNLLPVVIVFAILTVVFGVGFAVALLYIFKLRKGKHNNKRPENHPPPNFDANHFKSSKTSPRSNGTDDTNSLLAGDGRLHSFQFLSRPPMEHRQHLLTSASSAIPRSSRAPHGHMNLGKEIDIE</sequence>